<dbReference type="PANTHER" id="PTHR30468:SF10">
    <property type="entry name" value="TAUD_TFDA-LIKE DOMAIN-CONTAINING PROTEIN"/>
    <property type="match status" value="1"/>
</dbReference>
<evidence type="ECO:0000256" key="6">
    <source>
        <dbReference type="ARBA" id="ARBA00023004"/>
    </source>
</evidence>
<reference evidence="9 10" key="1">
    <citation type="journal article" date="2019" name="Sci. Rep.">
        <title>Colletotrichum shisoi sp. nov., an anthracnose pathogen of Perilla frutescens in Japan: molecular phylogenetic, morphological and genomic evidence.</title>
        <authorList>
            <person name="Gan P."/>
            <person name="Tsushima A."/>
            <person name="Hiroyama R."/>
            <person name="Narusaka M."/>
            <person name="Takano Y."/>
            <person name="Narusaka Y."/>
            <person name="Kawaradani M."/>
            <person name="Damm U."/>
            <person name="Shirasu K."/>
        </authorList>
    </citation>
    <scope>NUCLEOTIDE SEQUENCE [LARGE SCALE GENOMIC DNA]</scope>
    <source>
        <strain evidence="9 10">PG-2018a</strain>
    </source>
</reference>
<comment type="cofactor">
    <cofactor evidence="1">
        <name>Fe(2+)</name>
        <dbReference type="ChEBI" id="CHEBI:29033"/>
    </cofactor>
</comment>
<evidence type="ECO:0000256" key="2">
    <source>
        <dbReference type="ARBA" id="ARBA00005896"/>
    </source>
</evidence>
<keyword evidence="6" id="KW-0408">Iron</keyword>
<dbReference type="EMBL" id="PUHP01001152">
    <property type="protein sequence ID" value="TQN66629.1"/>
    <property type="molecule type" value="Genomic_DNA"/>
</dbReference>
<keyword evidence="3" id="KW-0479">Metal-binding</keyword>
<organism evidence="9 10">
    <name type="scientific">Colletotrichum shisoi</name>
    <dbReference type="NCBI Taxonomy" id="2078593"/>
    <lineage>
        <taxon>Eukaryota</taxon>
        <taxon>Fungi</taxon>
        <taxon>Dikarya</taxon>
        <taxon>Ascomycota</taxon>
        <taxon>Pezizomycotina</taxon>
        <taxon>Sordariomycetes</taxon>
        <taxon>Hypocreomycetidae</taxon>
        <taxon>Glomerellales</taxon>
        <taxon>Glomerellaceae</taxon>
        <taxon>Colletotrichum</taxon>
        <taxon>Colletotrichum destructivum species complex</taxon>
    </lineage>
</organism>
<dbReference type="PANTHER" id="PTHR30468">
    <property type="entry name" value="ALPHA-KETOGLUTARATE-DEPENDENT SULFONATE DIOXYGENASE"/>
    <property type="match status" value="1"/>
</dbReference>
<keyword evidence="4 9" id="KW-0223">Dioxygenase</keyword>
<comment type="caution">
    <text evidence="9">The sequence shown here is derived from an EMBL/GenBank/DDBJ whole genome shotgun (WGS) entry which is preliminary data.</text>
</comment>
<sequence>MAPGSIEVDVPVARSVGAAPSTKSLKLAGALNAFESFDPTPLTGREFRKANIVDWLRAPNSDDLIRDLAITVSQRGVVFFRKQDELTPELQKELLARLGELTCRPASSGLHIHPFFNAERDDQGDDDHVVSYIHQKQQKPEPSIKSGGLAADALCPKKQNTAEWHSDACFEPVPADYSCKCLRLTTIPPTGGDTLWANGYELYDKISEPYQKFLETLTVTFEPPGLKQMCDAAGVTLYSKERGNPENVGDVIKAVHPVVRTNPVTGWKSVFAIGGMVKHINGVAAVESKMLVNWLHDLIFKNHTIQVRFNWENPNDFAIWDNRSFYHSATYDFWEMGDRHGCRGSGVGEKPYLDPKSKSRREDLAASGP</sequence>
<dbReference type="GO" id="GO:0046872">
    <property type="term" value="F:metal ion binding"/>
    <property type="evidence" value="ECO:0007669"/>
    <property type="project" value="UniProtKB-KW"/>
</dbReference>
<dbReference type="OrthoDB" id="10257314at2759"/>
<proteinExistence type="inferred from homology"/>
<feature type="region of interest" description="Disordered" evidence="7">
    <location>
        <begin position="346"/>
        <end position="369"/>
    </location>
</feature>
<keyword evidence="5" id="KW-0560">Oxidoreductase</keyword>
<evidence type="ECO:0000313" key="10">
    <source>
        <dbReference type="Proteomes" id="UP000326340"/>
    </source>
</evidence>
<name>A0A5Q4BJ75_9PEZI</name>
<comment type="similarity">
    <text evidence="2">Belongs to the TfdA dioxygenase family.</text>
</comment>
<evidence type="ECO:0000313" key="9">
    <source>
        <dbReference type="EMBL" id="TQN66629.1"/>
    </source>
</evidence>
<dbReference type="InterPro" id="IPR003819">
    <property type="entry name" value="TauD/TfdA-like"/>
</dbReference>
<evidence type="ECO:0000256" key="3">
    <source>
        <dbReference type="ARBA" id="ARBA00022723"/>
    </source>
</evidence>
<feature type="domain" description="TauD/TfdA-like" evidence="8">
    <location>
        <begin position="44"/>
        <end position="343"/>
    </location>
</feature>
<dbReference type="GO" id="GO:0016706">
    <property type="term" value="F:2-oxoglutarate-dependent dioxygenase activity"/>
    <property type="evidence" value="ECO:0007669"/>
    <property type="project" value="TreeGrafter"/>
</dbReference>
<accession>A0A5Q4BJ75</accession>
<evidence type="ECO:0000256" key="5">
    <source>
        <dbReference type="ARBA" id="ARBA00023002"/>
    </source>
</evidence>
<dbReference type="Gene3D" id="3.60.130.10">
    <property type="entry name" value="Clavaminate synthase-like"/>
    <property type="match status" value="1"/>
</dbReference>
<dbReference type="SUPFAM" id="SSF51197">
    <property type="entry name" value="Clavaminate synthase-like"/>
    <property type="match status" value="1"/>
</dbReference>
<dbReference type="InterPro" id="IPR051323">
    <property type="entry name" value="AtsK-like"/>
</dbReference>
<gene>
    <name evidence="9" type="ORF">CSHISOI_08803</name>
</gene>
<evidence type="ECO:0000256" key="7">
    <source>
        <dbReference type="SAM" id="MobiDB-lite"/>
    </source>
</evidence>
<feature type="compositionally biased region" description="Basic and acidic residues" evidence="7">
    <location>
        <begin position="351"/>
        <end position="369"/>
    </location>
</feature>
<keyword evidence="10" id="KW-1185">Reference proteome</keyword>
<dbReference type="Pfam" id="PF02668">
    <property type="entry name" value="TauD"/>
    <property type="match status" value="1"/>
</dbReference>
<protein>
    <submittedName>
        <fullName evidence="9">Putative alpha-ketoglutarate-dependent sulfonate dioxygenase</fullName>
    </submittedName>
</protein>
<evidence type="ECO:0000256" key="4">
    <source>
        <dbReference type="ARBA" id="ARBA00022964"/>
    </source>
</evidence>
<dbReference type="Proteomes" id="UP000326340">
    <property type="component" value="Unassembled WGS sequence"/>
</dbReference>
<dbReference type="InterPro" id="IPR042098">
    <property type="entry name" value="TauD-like_sf"/>
</dbReference>
<evidence type="ECO:0000256" key="1">
    <source>
        <dbReference type="ARBA" id="ARBA00001954"/>
    </source>
</evidence>
<evidence type="ECO:0000259" key="8">
    <source>
        <dbReference type="Pfam" id="PF02668"/>
    </source>
</evidence>
<dbReference type="GO" id="GO:0005737">
    <property type="term" value="C:cytoplasm"/>
    <property type="evidence" value="ECO:0007669"/>
    <property type="project" value="TreeGrafter"/>
</dbReference>
<dbReference type="AlphaFoldDB" id="A0A5Q4BJ75"/>